<dbReference type="AlphaFoldDB" id="A0A7G9SAW9"/>
<evidence type="ECO:0000313" key="3">
    <source>
        <dbReference type="Proteomes" id="UP000515955"/>
    </source>
</evidence>
<dbReference type="KEGG" id="srhi:H9L12_12470"/>
<gene>
    <name evidence="2" type="ORF">H9L12_12470</name>
</gene>
<keyword evidence="3" id="KW-1185">Reference proteome</keyword>
<dbReference type="Proteomes" id="UP000515955">
    <property type="component" value="Chromosome"/>
</dbReference>
<proteinExistence type="predicted"/>
<evidence type="ECO:0000259" key="1">
    <source>
        <dbReference type="Pfam" id="PF03167"/>
    </source>
</evidence>
<feature type="domain" description="Uracil-DNA glycosylase-like" evidence="1">
    <location>
        <begin position="57"/>
        <end position="194"/>
    </location>
</feature>
<accession>A0A7G9SAW9</accession>
<dbReference type="Gene3D" id="3.40.470.10">
    <property type="entry name" value="Uracil-DNA glycosylase-like domain"/>
    <property type="match status" value="1"/>
</dbReference>
<dbReference type="RefSeq" id="WP_187541993.1">
    <property type="nucleotide sequence ID" value="NZ_CP060717.1"/>
</dbReference>
<dbReference type="InterPro" id="IPR005122">
    <property type="entry name" value="Uracil-DNA_glycosylase-like"/>
</dbReference>
<dbReference type="InterPro" id="IPR036895">
    <property type="entry name" value="Uracil-DNA_glycosylase-like_sf"/>
</dbReference>
<reference evidence="2 3" key="1">
    <citation type="submission" date="2020-08" db="EMBL/GenBank/DDBJ databases">
        <title>Genome sequence of Sphingomonas rhizophila KACC 19189T.</title>
        <authorList>
            <person name="Hyun D.-W."/>
            <person name="Bae J.-W."/>
        </authorList>
    </citation>
    <scope>NUCLEOTIDE SEQUENCE [LARGE SCALE GENOMIC DNA]</scope>
    <source>
        <strain evidence="2 3">KACC 19189</strain>
    </source>
</reference>
<dbReference type="SUPFAM" id="SSF52141">
    <property type="entry name" value="Uracil-DNA glycosylase-like"/>
    <property type="match status" value="1"/>
</dbReference>
<dbReference type="EMBL" id="CP060717">
    <property type="protein sequence ID" value="QNN64994.1"/>
    <property type="molecule type" value="Genomic_DNA"/>
</dbReference>
<dbReference type="Pfam" id="PF03167">
    <property type="entry name" value="UDG"/>
    <property type="match status" value="1"/>
</dbReference>
<evidence type="ECO:0000313" key="2">
    <source>
        <dbReference type="EMBL" id="QNN64994.1"/>
    </source>
</evidence>
<protein>
    <submittedName>
        <fullName evidence="2">Uracil-DNA glycosylase</fullName>
    </submittedName>
</protein>
<sequence length="216" mass="23968">MTPQQFVSQLSTQRSVNAFNPYSDSCKVYDLDNAPAIRSKMLTETLVAAQSVELETLWIGRDLGYRGGRRTGLPFTDDVHLSDHGARWGLSVSRPTKGSAVAERAATVIWSLLEAIDLPIFLWNVFPLHPHEITNPFTNRLHTAAERKLGLEVLEQLIGLVRPKKLLAIGNDAAKAVETLGTGIEVLRVRHPSYGGQPEFLRDVRQIYGVRPSGFL</sequence>
<organism evidence="2 3">
    <name type="scientific">Sphingomonas rhizophila</name>
    <dbReference type="NCBI Taxonomy" id="2071607"/>
    <lineage>
        <taxon>Bacteria</taxon>
        <taxon>Pseudomonadati</taxon>
        <taxon>Pseudomonadota</taxon>
        <taxon>Alphaproteobacteria</taxon>
        <taxon>Sphingomonadales</taxon>
        <taxon>Sphingomonadaceae</taxon>
        <taxon>Sphingomonas</taxon>
    </lineage>
</organism>
<name>A0A7G9SAW9_9SPHN</name>
<dbReference type="CDD" id="cd10035">
    <property type="entry name" value="UDG_like"/>
    <property type="match status" value="1"/>
</dbReference>